<dbReference type="InterPro" id="IPR017850">
    <property type="entry name" value="Alkaline_phosphatase_core_sf"/>
</dbReference>
<dbReference type="EMBL" id="JACAGK010000007">
    <property type="protein sequence ID" value="MDM1047344.1"/>
    <property type="molecule type" value="Genomic_DNA"/>
</dbReference>
<dbReference type="InterPro" id="IPR002591">
    <property type="entry name" value="Phosphodiest/P_Trfase"/>
</dbReference>
<sequence>MKKNIIKFLICGTLGLASAFSTLFAQTKSIVIIFDGLRPDFINQEHMPNLFDLANKGSVALNSHSVFPTVTRLNSASLSTGSYPEKHGILGNTIHIADVDARKNYNTGNKSDLEIVKKQSKLGLLSNLTAAELLRQENKTLAVYSSGSSGQAFLQDPQEKGWTVNPEFIFPLSFRDSVFQTIASIESQKQPKFANHKWVVDAFLTFGLDKKPADITTVWLSEPDSKQHGFGIGSPEALEAIKFMDEQLGRILLAIKEKGLEDKVNVLVSADHGFITYAGEHTVKSMLEEEGFGDDLSNGKIVMADGAIFVKDKDQAKVERIVKLLQKQPWIGPIFTKSKNDTDLKGSVDGTFSFASIHWNHPDRAADILVTYSWDDAPNEFGYKGSAYNKSGGAAGHGGISSFEINTNLVLYGPSFKKAYQSTAPTSYIDIMPTLFSVLGVKNKHPMQGRVLAEFFKNKNVDANKVKQYIETAQNKEKNYTVELKFSEIDGHKYLDYGRRVK</sequence>
<accession>A0ABT7NJF8</accession>
<evidence type="ECO:0000313" key="2">
    <source>
        <dbReference type="EMBL" id="MDM1047344.1"/>
    </source>
</evidence>
<keyword evidence="1" id="KW-0732">Signal</keyword>
<feature type="chain" id="PRO_5045918770" evidence="1">
    <location>
        <begin position="26"/>
        <end position="502"/>
    </location>
</feature>
<evidence type="ECO:0000313" key="3">
    <source>
        <dbReference type="Proteomes" id="UP001170954"/>
    </source>
</evidence>
<reference evidence="2" key="2">
    <citation type="journal article" date="2022" name="Sci. Total Environ.">
        <title>Prevalence, transmission, and molecular epidemiology of tet(X)-positive bacteria among humans, animals, and environmental niches in China: An epidemiological, and genomic-based study.</title>
        <authorList>
            <person name="Dong N."/>
            <person name="Zeng Y."/>
            <person name="Cai C."/>
            <person name="Sun C."/>
            <person name="Lu J."/>
            <person name="Liu C."/>
            <person name="Zhou H."/>
            <person name="Sun Q."/>
            <person name="Shu L."/>
            <person name="Wang H."/>
            <person name="Wang Y."/>
            <person name="Wang S."/>
            <person name="Wu C."/>
            <person name="Chan E.W."/>
            <person name="Chen G."/>
            <person name="Shen Z."/>
            <person name="Chen S."/>
            <person name="Zhang R."/>
        </authorList>
    </citation>
    <scope>NUCLEOTIDE SEQUENCE</scope>
    <source>
        <strain evidence="2">R1692</strain>
    </source>
</reference>
<dbReference type="Gene3D" id="3.40.720.10">
    <property type="entry name" value="Alkaline Phosphatase, subunit A"/>
    <property type="match status" value="1"/>
</dbReference>
<dbReference type="PANTHER" id="PTHR10151:SF120">
    <property type="entry name" value="BIS(5'-ADENOSYL)-TRIPHOSPHATASE"/>
    <property type="match status" value="1"/>
</dbReference>
<proteinExistence type="predicted"/>
<reference evidence="2" key="1">
    <citation type="submission" date="2020-06" db="EMBL/GenBank/DDBJ databases">
        <authorList>
            <person name="Dong N."/>
        </authorList>
    </citation>
    <scope>NUCLEOTIDE SEQUENCE</scope>
    <source>
        <strain evidence="2">R1692</strain>
    </source>
</reference>
<protein>
    <submittedName>
        <fullName evidence="2">Alkaline phosphatase family protein</fullName>
    </submittedName>
</protein>
<keyword evidence="3" id="KW-1185">Reference proteome</keyword>
<dbReference type="PANTHER" id="PTHR10151">
    <property type="entry name" value="ECTONUCLEOTIDE PYROPHOSPHATASE/PHOSPHODIESTERASE"/>
    <property type="match status" value="1"/>
</dbReference>
<dbReference type="Pfam" id="PF01663">
    <property type="entry name" value="Phosphodiest"/>
    <property type="match status" value="1"/>
</dbReference>
<gene>
    <name evidence="2" type="ORF">HX018_03695</name>
</gene>
<feature type="signal peptide" evidence="1">
    <location>
        <begin position="1"/>
        <end position="25"/>
    </location>
</feature>
<dbReference type="RefSeq" id="WP_254526804.1">
    <property type="nucleotide sequence ID" value="NZ_JACAGK010000007.1"/>
</dbReference>
<dbReference type="CDD" id="cd16018">
    <property type="entry name" value="Enpp"/>
    <property type="match status" value="1"/>
</dbReference>
<comment type="caution">
    <text evidence="2">The sequence shown here is derived from an EMBL/GenBank/DDBJ whole genome shotgun (WGS) entry which is preliminary data.</text>
</comment>
<name>A0ABT7NJF8_9SPHI</name>
<organism evidence="2 3">
    <name type="scientific">Sphingobacterium hotanense</name>
    <dbReference type="NCBI Taxonomy" id="649196"/>
    <lineage>
        <taxon>Bacteria</taxon>
        <taxon>Pseudomonadati</taxon>
        <taxon>Bacteroidota</taxon>
        <taxon>Sphingobacteriia</taxon>
        <taxon>Sphingobacteriales</taxon>
        <taxon>Sphingobacteriaceae</taxon>
        <taxon>Sphingobacterium</taxon>
    </lineage>
</organism>
<evidence type="ECO:0000256" key="1">
    <source>
        <dbReference type="SAM" id="SignalP"/>
    </source>
</evidence>
<dbReference type="SUPFAM" id="SSF53649">
    <property type="entry name" value="Alkaline phosphatase-like"/>
    <property type="match status" value="1"/>
</dbReference>
<dbReference type="Proteomes" id="UP001170954">
    <property type="component" value="Unassembled WGS sequence"/>
</dbReference>